<protein>
    <submittedName>
        <fullName evidence="2">Uncharacterized protein</fullName>
    </submittedName>
</protein>
<accession>M6HRH4</accession>
<feature type="compositionally biased region" description="Basic and acidic residues" evidence="1">
    <location>
        <begin position="106"/>
        <end position="135"/>
    </location>
</feature>
<evidence type="ECO:0000313" key="3">
    <source>
        <dbReference type="Proteomes" id="UP000012089"/>
    </source>
</evidence>
<comment type="caution">
    <text evidence="2">The sequence shown here is derived from an EMBL/GenBank/DDBJ whole genome shotgun (WGS) entry which is preliminary data.</text>
</comment>
<reference evidence="2 3" key="1">
    <citation type="submission" date="2013-01" db="EMBL/GenBank/DDBJ databases">
        <authorList>
            <person name="Harkins D.M."/>
            <person name="Durkin A.S."/>
            <person name="Brinkac L.M."/>
            <person name="Haft D.H."/>
            <person name="Selengut J.D."/>
            <person name="Sanka R."/>
            <person name="DePew J."/>
            <person name="Purushe J."/>
            <person name="Tulsiani S.M."/>
            <person name="Graham G.C."/>
            <person name="Burns M.-A."/>
            <person name="Dohnt M.F."/>
            <person name="Smythe L.D."/>
            <person name="McKay D.B."/>
            <person name="Craig S.B."/>
            <person name="Vinetz J.M."/>
            <person name="Sutton G.G."/>
            <person name="Nierman W.C."/>
            <person name="Fouts D.E."/>
        </authorList>
    </citation>
    <scope>NUCLEOTIDE SEQUENCE [LARGE SCALE GENOMIC DNA]</scope>
    <source>
        <strain evidence="2 3">LT2156</strain>
    </source>
</reference>
<dbReference type="EMBL" id="AFMF02000038">
    <property type="protein sequence ID" value="EMM93501.1"/>
    <property type="molecule type" value="Genomic_DNA"/>
</dbReference>
<evidence type="ECO:0000256" key="1">
    <source>
        <dbReference type="SAM" id="MobiDB-lite"/>
    </source>
</evidence>
<dbReference type="Proteomes" id="UP000012089">
    <property type="component" value="Unassembled WGS sequence"/>
</dbReference>
<sequence>MISVLEDSDFGHINSIQRILTGFVKLNFGYDDKNSDILATYILYYNAIHRKDKSYISKKYSNSVIKFVTPQSIGISKRYSEWPGKTQILIPLVEDVLGKDVHTDELEDEVNKELDKKKDGQSEKDKFGDLQNEKTKRIRRTKA</sequence>
<gene>
    <name evidence="2" type="ORF">LEP1GSC158_4236</name>
</gene>
<evidence type="ECO:0000313" key="2">
    <source>
        <dbReference type="EMBL" id="EMM93501.1"/>
    </source>
</evidence>
<dbReference type="InterPro" id="IPR007926">
    <property type="entry name" value="Borrelia_P83"/>
</dbReference>
<name>M6HRH4_LEPIR</name>
<dbReference type="Pfam" id="PF05262">
    <property type="entry name" value="Borrelia_P83"/>
    <property type="match status" value="1"/>
</dbReference>
<proteinExistence type="predicted"/>
<feature type="region of interest" description="Disordered" evidence="1">
    <location>
        <begin position="106"/>
        <end position="143"/>
    </location>
</feature>
<dbReference type="AlphaFoldDB" id="M6HRH4"/>
<organism evidence="2 3">
    <name type="scientific">Leptospira interrogans serovar Zanoni str. LT2156</name>
    <dbReference type="NCBI Taxonomy" id="1001601"/>
    <lineage>
        <taxon>Bacteria</taxon>
        <taxon>Pseudomonadati</taxon>
        <taxon>Spirochaetota</taxon>
        <taxon>Spirochaetia</taxon>
        <taxon>Leptospirales</taxon>
        <taxon>Leptospiraceae</taxon>
        <taxon>Leptospira</taxon>
    </lineage>
</organism>